<name>A0A926WGI9_9NOST</name>
<gene>
    <name evidence="2" type="ORF">H6G06_11305</name>
</gene>
<comment type="caution">
    <text evidence="2">The sequence shown here is derived from an EMBL/GenBank/DDBJ whole genome shotgun (WGS) entry which is preliminary data.</text>
</comment>
<dbReference type="RefSeq" id="WP_190560100.1">
    <property type="nucleotide sequence ID" value="NZ_JACJQU010000005.1"/>
</dbReference>
<sequence length="236" mass="26782">MQLVKSETKKSSILPLLAVGTFGLHLFTLLLLLFHGSILQDLKRQLTPQSLVQLVDGRAITVDPKTSYERHPETIRRFVGETMSLMLTWSRQQPQMTVWEISSQLLAPNLKPKFQSELTDLNATNQFANINQGNEYILVIEKISQPKEIANGKWEIEMLANQLNFSGYNNLGTSIPFNKKILVRTIDKSRTFLPTKPLPWHLAAYRLGEARLEIYDICDIKDNKCSGKSVLDISGN</sequence>
<evidence type="ECO:0000313" key="3">
    <source>
        <dbReference type="Proteomes" id="UP000662185"/>
    </source>
</evidence>
<proteinExistence type="predicted"/>
<evidence type="ECO:0000256" key="1">
    <source>
        <dbReference type="SAM" id="Phobius"/>
    </source>
</evidence>
<protein>
    <submittedName>
        <fullName evidence="2">Uncharacterized protein</fullName>
    </submittedName>
</protein>
<keyword evidence="1" id="KW-0812">Transmembrane</keyword>
<evidence type="ECO:0000313" key="2">
    <source>
        <dbReference type="EMBL" id="MBD2294063.1"/>
    </source>
</evidence>
<dbReference type="Proteomes" id="UP000662185">
    <property type="component" value="Unassembled WGS sequence"/>
</dbReference>
<accession>A0A926WGI9</accession>
<reference evidence="3" key="1">
    <citation type="journal article" date="2020" name="ISME J.">
        <title>Comparative genomics reveals insights into cyanobacterial evolution and habitat adaptation.</title>
        <authorList>
            <person name="Chen M.Y."/>
            <person name="Teng W.K."/>
            <person name="Zhao L."/>
            <person name="Hu C.X."/>
            <person name="Zhou Y.K."/>
            <person name="Han B.P."/>
            <person name="Song L.R."/>
            <person name="Shu W.S."/>
        </authorList>
    </citation>
    <scope>NUCLEOTIDE SEQUENCE [LARGE SCALE GENOMIC DNA]</scope>
    <source>
        <strain evidence="3">FACHB-251</strain>
    </source>
</reference>
<keyword evidence="1" id="KW-0472">Membrane</keyword>
<feature type="transmembrane region" description="Helical" evidence="1">
    <location>
        <begin position="12"/>
        <end position="34"/>
    </location>
</feature>
<dbReference type="AlphaFoldDB" id="A0A926WGI9"/>
<dbReference type="EMBL" id="JACJQU010000005">
    <property type="protein sequence ID" value="MBD2294063.1"/>
    <property type="molecule type" value="Genomic_DNA"/>
</dbReference>
<organism evidence="2 3">
    <name type="scientific">Anabaena sphaerica FACHB-251</name>
    <dbReference type="NCBI Taxonomy" id="2692883"/>
    <lineage>
        <taxon>Bacteria</taxon>
        <taxon>Bacillati</taxon>
        <taxon>Cyanobacteriota</taxon>
        <taxon>Cyanophyceae</taxon>
        <taxon>Nostocales</taxon>
        <taxon>Nostocaceae</taxon>
        <taxon>Anabaena</taxon>
    </lineage>
</organism>
<keyword evidence="1" id="KW-1133">Transmembrane helix</keyword>
<keyword evidence="3" id="KW-1185">Reference proteome</keyword>